<dbReference type="SUPFAM" id="SSF53756">
    <property type="entry name" value="UDP-Glycosyltransferase/glycogen phosphorylase"/>
    <property type="match status" value="1"/>
</dbReference>
<organism evidence="2 3">
    <name type="scientific">Selenomonas montiformis</name>
    <dbReference type="NCBI Taxonomy" id="2652285"/>
    <lineage>
        <taxon>Bacteria</taxon>
        <taxon>Bacillati</taxon>
        <taxon>Bacillota</taxon>
        <taxon>Negativicutes</taxon>
        <taxon>Selenomonadales</taxon>
        <taxon>Selenomonadaceae</taxon>
        <taxon>Selenomonas</taxon>
    </lineage>
</organism>
<dbReference type="RefSeq" id="WP_154621720.1">
    <property type="nucleotide sequence ID" value="NZ_VUNL01000020.1"/>
</dbReference>
<dbReference type="EMBL" id="VUNL01000020">
    <property type="protein sequence ID" value="MSV25953.1"/>
    <property type="molecule type" value="Genomic_DNA"/>
</dbReference>
<name>A0A6I2UUX0_9FIRM</name>
<keyword evidence="2" id="KW-0808">Transferase</keyword>
<dbReference type="InterPro" id="IPR001296">
    <property type="entry name" value="Glyco_trans_1"/>
</dbReference>
<comment type="caution">
    <text evidence="2">The sequence shown here is derived from an EMBL/GenBank/DDBJ whole genome shotgun (WGS) entry which is preliminary data.</text>
</comment>
<reference evidence="2 3" key="1">
    <citation type="submission" date="2019-08" db="EMBL/GenBank/DDBJ databases">
        <title>In-depth cultivation of the pig gut microbiome towards novel bacterial diversity and tailored functional studies.</title>
        <authorList>
            <person name="Wylensek D."/>
            <person name="Hitch T.C.A."/>
            <person name="Clavel T."/>
        </authorList>
    </citation>
    <scope>NUCLEOTIDE SEQUENCE [LARGE SCALE GENOMIC DNA]</scope>
    <source>
        <strain evidence="3">WCA-380-WT-3B3</strain>
    </source>
</reference>
<evidence type="ECO:0000313" key="2">
    <source>
        <dbReference type="EMBL" id="MSV25953.1"/>
    </source>
</evidence>
<dbReference type="GO" id="GO:0016757">
    <property type="term" value="F:glycosyltransferase activity"/>
    <property type="evidence" value="ECO:0007669"/>
    <property type="project" value="InterPro"/>
</dbReference>
<protein>
    <submittedName>
        <fullName evidence="2">Glycosyltransferase family 4 protein</fullName>
    </submittedName>
</protein>
<evidence type="ECO:0000259" key="1">
    <source>
        <dbReference type="Pfam" id="PF00534"/>
    </source>
</evidence>
<dbReference type="Proteomes" id="UP000430222">
    <property type="component" value="Unassembled WGS sequence"/>
</dbReference>
<proteinExistence type="predicted"/>
<dbReference type="Gene3D" id="3.40.50.2000">
    <property type="entry name" value="Glycogen Phosphorylase B"/>
    <property type="match status" value="1"/>
</dbReference>
<dbReference type="Pfam" id="PF00534">
    <property type="entry name" value="Glycos_transf_1"/>
    <property type="match status" value="1"/>
</dbReference>
<feature type="domain" description="Glycosyl transferase family 1" evidence="1">
    <location>
        <begin position="197"/>
        <end position="360"/>
    </location>
</feature>
<sequence length="380" mass="44330">MNKMTITIVETNSITFCPPDINLIENLLNNNHKVNLISNEIHLLKNDILNHKNFKGFELNYKSKHIGIIDRAFSRIVDAKKCRALVRRVMKNSDVLWTTSEQSVRCLGSLVFEYKHVFQLMELTYRGNYFHNRLLSFDLSKIAQHAWRVVVPEINRAYIMKTWFDLKKNPYVLPNKPYSLTLGEITDDMLYGLEKMKKEERKIVLYLGGIWPDRDLEPVAKALSRMNDEYALYIIGKAYNKKCQQKLEQIIGEYPIEYLGSFTPPKHLQFVKYAHIGLLSYRPEKSIDLGVELNALYCAPNKIYEYAAYGVPMIGSDVLGLRYPFEKYGIGSIYEDNTDSSIESAIKSVERDYQNMHERCYDFYNDCDLDSIVKKILYDN</sequence>
<accession>A0A6I2UUX0</accession>
<evidence type="ECO:0000313" key="3">
    <source>
        <dbReference type="Proteomes" id="UP000430222"/>
    </source>
</evidence>
<keyword evidence="3" id="KW-1185">Reference proteome</keyword>
<dbReference type="AlphaFoldDB" id="A0A6I2UUX0"/>
<gene>
    <name evidence="2" type="ORF">FYJ78_12420</name>
</gene>